<dbReference type="Pfam" id="PF21600">
    <property type="entry name" value="ZSWIM1-3_helical"/>
    <property type="match status" value="1"/>
</dbReference>
<feature type="domain" description="ZSWIM1/3 helical" evidence="1">
    <location>
        <begin position="107"/>
        <end position="209"/>
    </location>
</feature>
<evidence type="ECO:0000313" key="2">
    <source>
        <dbReference type="EMBL" id="ETP32982.1"/>
    </source>
</evidence>
<gene>
    <name evidence="2" type="ORF">F442_18416</name>
</gene>
<evidence type="ECO:0000313" key="3">
    <source>
        <dbReference type="Proteomes" id="UP000018948"/>
    </source>
</evidence>
<dbReference type="AlphaFoldDB" id="W2YDW6"/>
<protein>
    <recommendedName>
        <fullName evidence="1">ZSWIM1/3 helical domain-containing protein</fullName>
    </recommendedName>
</protein>
<proteinExistence type="predicted"/>
<dbReference type="PANTHER" id="PTHR31569">
    <property type="entry name" value="SWIM-TYPE DOMAIN-CONTAINING PROTEIN"/>
    <property type="match status" value="1"/>
</dbReference>
<sequence length="251" mass="29024">MLEVGDKRSRIYDYLLEHDDNVVQADVDNLVRDYSSSMTNVDDNDETARELALFAAVDPEKLSSVADTACDETGVISIAGAHMRRVFARFSEYLKEMRSKPEFGKISSDDASQIDAAVHKMVYAASEHKYKKVHESLKGICERCGIDRFFKYFEKNWHSCTDRWVYYLRATLSHFNNHTNNRLESYFGKLKEGIDSSMSMANCIKALVAFDRRKQNDYEYRLTRIGRFSNSNYDVEMSTVLRFTTHYAAAR</sequence>
<dbReference type="InterPro" id="IPR052579">
    <property type="entry name" value="Zinc_finger_SWIM"/>
</dbReference>
<dbReference type="Proteomes" id="UP000018948">
    <property type="component" value="Unassembled WGS sequence"/>
</dbReference>
<comment type="caution">
    <text evidence="2">The sequence shown here is derived from an EMBL/GenBank/DDBJ whole genome shotgun (WGS) entry which is preliminary data.</text>
</comment>
<dbReference type="PANTHER" id="PTHR31569:SF4">
    <property type="entry name" value="SWIM-TYPE DOMAIN-CONTAINING PROTEIN"/>
    <property type="match status" value="1"/>
</dbReference>
<organism evidence="2 3">
    <name type="scientific">Phytophthora nicotianae P10297</name>
    <dbReference type="NCBI Taxonomy" id="1317064"/>
    <lineage>
        <taxon>Eukaryota</taxon>
        <taxon>Sar</taxon>
        <taxon>Stramenopiles</taxon>
        <taxon>Oomycota</taxon>
        <taxon>Peronosporomycetes</taxon>
        <taxon>Peronosporales</taxon>
        <taxon>Peronosporaceae</taxon>
        <taxon>Phytophthora</taxon>
    </lineage>
</organism>
<dbReference type="InterPro" id="IPR048326">
    <property type="entry name" value="ZSWIM1-3_helical"/>
</dbReference>
<accession>W2YDW6</accession>
<name>W2YDW6_PHYNI</name>
<reference evidence="2 3" key="1">
    <citation type="submission" date="2013-11" db="EMBL/GenBank/DDBJ databases">
        <title>The Genome Sequence of Phytophthora parasitica P10297.</title>
        <authorList>
            <consortium name="The Broad Institute Genomics Platform"/>
            <person name="Russ C."/>
            <person name="Tyler B."/>
            <person name="Panabieres F."/>
            <person name="Shan W."/>
            <person name="Tripathy S."/>
            <person name="Grunwald N."/>
            <person name="Machado M."/>
            <person name="Johnson C.S."/>
            <person name="Walker B."/>
            <person name="Young S.K."/>
            <person name="Zeng Q."/>
            <person name="Gargeya S."/>
            <person name="Fitzgerald M."/>
            <person name="Haas B."/>
            <person name="Abouelleil A."/>
            <person name="Allen A.W."/>
            <person name="Alvarado L."/>
            <person name="Arachchi H.M."/>
            <person name="Berlin A.M."/>
            <person name="Chapman S.B."/>
            <person name="Gainer-Dewar J."/>
            <person name="Goldberg J."/>
            <person name="Griggs A."/>
            <person name="Gujja S."/>
            <person name="Hansen M."/>
            <person name="Howarth C."/>
            <person name="Imamovic A."/>
            <person name="Ireland A."/>
            <person name="Larimer J."/>
            <person name="McCowan C."/>
            <person name="Murphy C."/>
            <person name="Pearson M."/>
            <person name="Poon T.W."/>
            <person name="Priest M."/>
            <person name="Roberts A."/>
            <person name="Saif S."/>
            <person name="Shea T."/>
            <person name="Sisk P."/>
            <person name="Sykes S."/>
            <person name="Wortman J."/>
            <person name="Nusbaum C."/>
            <person name="Birren B."/>
        </authorList>
    </citation>
    <scope>NUCLEOTIDE SEQUENCE [LARGE SCALE GENOMIC DNA]</scope>
    <source>
        <strain evidence="2 3">P10297</strain>
    </source>
</reference>
<dbReference type="OrthoDB" id="96470at2759"/>
<dbReference type="EMBL" id="ANIY01003893">
    <property type="protein sequence ID" value="ETP32982.1"/>
    <property type="molecule type" value="Genomic_DNA"/>
</dbReference>
<evidence type="ECO:0000259" key="1">
    <source>
        <dbReference type="Pfam" id="PF21600"/>
    </source>
</evidence>